<keyword evidence="2" id="KW-1185">Reference proteome</keyword>
<sequence length="180" mass="20155">MATLLNRFRPLDPSNISCNVEVESKTSSWVSFPHDKRLFGELNVGLFKKTMMHVEQVLKDASIMKDDIDEVNSFSTSAFLGYHDEAIVYGATRVVFSLEGTADVFLVHPLVMIELIPCKIAIPFYREISNIILDTRILGICARPGLPDGWPGPVISTPAVQPRLSQLGIDYFNLYLRPVD</sequence>
<name>A0A6A4GS97_9AGAR</name>
<reference evidence="1" key="1">
    <citation type="journal article" date="2019" name="Environ. Microbiol.">
        <title>Fungal ecological strategies reflected in gene transcription - a case study of two litter decomposers.</title>
        <authorList>
            <person name="Barbi F."/>
            <person name="Kohler A."/>
            <person name="Barry K."/>
            <person name="Baskaran P."/>
            <person name="Daum C."/>
            <person name="Fauchery L."/>
            <person name="Ihrmark K."/>
            <person name="Kuo A."/>
            <person name="LaButti K."/>
            <person name="Lipzen A."/>
            <person name="Morin E."/>
            <person name="Grigoriev I.V."/>
            <person name="Henrissat B."/>
            <person name="Lindahl B."/>
            <person name="Martin F."/>
        </authorList>
    </citation>
    <scope>NUCLEOTIDE SEQUENCE</scope>
    <source>
        <strain evidence="1">JB14</strain>
    </source>
</reference>
<dbReference type="Proteomes" id="UP000799118">
    <property type="component" value="Unassembled WGS sequence"/>
</dbReference>
<evidence type="ECO:0000313" key="1">
    <source>
        <dbReference type="EMBL" id="KAE9388024.1"/>
    </source>
</evidence>
<gene>
    <name evidence="1" type="ORF">BT96DRAFT_947897</name>
</gene>
<evidence type="ECO:0000313" key="2">
    <source>
        <dbReference type="Proteomes" id="UP000799118"/>
    </source>
</evidence>
<dbReference type="OrthoDB" id="3254459at2759"/>
<dbReference type="AlphaFoldDB" id="A0A6A4GS97"/>
<organism evidence="1 2">
    <name type="scientific">Gymnopus androsaceus JB14</name>
    <dbReference type="NCBI Taxonomy" id="1447944"/>
    <lineage>
        <taxon>Eukaryota</taxon>
        <taxon>Fungi</taxon>
        <taxon>Dikarya</taxon>
        <taxon>Basidiomycota</taxon>
        <taxon>Agaricomycotina</taxon>
        <taxon>Agaricomycetes</taxon>
        <taxon>Agaricomycetidae</taxon>
        <taxon>Agaricales</taxon>
        <taxon>Marasmiineae</taxon>
        <taxon>Omphalotaceae</taxon>
        <taxon>Gymnopus</taxon>
    </lineage>
</organism>
<accession>A0A6A4GS97</accession>
<protein>
    <submittedName>
        <fullName evidence="1">Uncharacterized protein</fullName>
    </submittedName>
</protein>
<proteinExistence type="predicted"/>
<dbReference type="EMBL" id="ML769765">
    <property type="protein sequence ID" value="KAE9388024.1"/>
    <property type="molecule type" value="Genomic_DNA"/>
</dbReference>